<name>A0A168HPB9_CORDF</name>
<dbReference type="OrthoDB" id="4802432at2759"/>
<organism evidence="2 3">
    <name type="scientific">Akanthomyces lecanii RCEF 1005</name>
    <dbReference type="NCBI Taxonomy" id="1081108"/>
    <lineage>
        <taxon>Eukaryota</taxon>
        <taxon>Fungi</taxon>
        <taxon>Dikarya</taxon>
        <taxon>Ascomycota</taxon>
        <taxon>Pezizomycotina</taxon>
        <taxon>Sordariomycetes</taxon>
        <taxon>Hypocreomycetidae</taxon>
        <taxon>Hypocreales</taxon>
        <taxon>Cordycipitaceae</taxon>
        <taxon>Akanthomyces</taxon>
        <taxon>Cordyceps confragosa</taxon>
    </lineage>
</organism>
<feature type="compositionally biased region" description="Acidic residues" evidence="1">
    <location>
        <begin position="86"/>
        <end position="129"/>
    </location>
</feature>
<accession>A0A168HPB9</accession>
<dbReference type="AlphaFoldDB" id="A0A168HPB9"/>
<evidence type="ECO:0000313" key="3">
    <source>
        <dbReference type="Proteomes" id="UP000076881"/>
    </source>
</evidence>
<protein>
    <recommendedName>
        <fullName evidence="4">F-box domain-containing protein</fullName>
    </recommendedName>
</protein>
<gene>
    <name evidence="2" type="ORF">LEL_04869</name>
</gene>
<proteinExistence type="predicted"/>
<comment type="caution">
    <text evidence="2">The sequence shown here is derived from an EMBL/GenBank/DDBJ whole genome shotgun (WGS) entry which is preliminary data.</text>
</comment>
<feature type="compositionally biased region" description="Acidic residues" evidence="1">
    <location>
        <begin position="146"/>
        <end position="159"/>
    </location>
</feature>
<evidence type="ECO:0008006" key="4">
    <source>
        <dbReference type="Google" id="ProtNLM"/>
    </source>
</evidence>
<reference evidence="2 3" key="1">
    <citation type="journal article" date="2016" name="Genome Biol. Evol.">
        <title>Divergent and convergent evolution of fungal pathogenicity.</title>
        <authorList>
            <person name="Shang Y."/>
            <person name="Xiao G."/>
            <person name="Zheng P."/>
            <person name="Cen K."/>
            <person name="Zhan S."/>
            <person name="Wang C."/>
        </authorList>
    </citation>
    <scope>NUCLEOTIDE SEQUENCE [LARGE SCALE GENOMIC DNA]</scope>
    <source>
        <strain evidence="2 3">RCEF 1005</strain>
    </source>
</reference>
<sequence>MDSITPTTPASWDTLPNELRSMILGYLVTWKEPRAPPASVSKDWQALMERHTFSHIKLTASRLENFERIVTDQCRTYEYPCHNCESDDDSDNESDNDSGNESDNEIDENGENGENGEIDEIDDTDETGETGDSYEKNEGAKKNEGYENDEGYETDDIPE</sequence>
<dbReference type="Proteomes" id="UP000076881">
    <property type="component" value="Unassembled WGS sequence"/>
</dbReference>
<evidence type="ECO:0000256" key="1">
    <source>
        <dbReference type="SAM" id="MobiDB-lite"/>
    </source>
</evidence>
<keyword evidence="3" id="KW-1185">Reference proteome</keyword>
<dbReference type="EMBL" id="AZHF01000003">
    <property type="protein sequence ID" value="OAA78046.1"/>
    <property type="molecule type" value="Genomic_DNA"/>
</dbReference>
<feature type="region of interest" description="Disordered" evidence="1">
    <location>
        <begin position="79"/>
        <end position="159"/>
    </location>
</feature>
<evidence type="ECO:0000313" key="2">
    <source>
        <dbReference type="EMBL" id="OAA78046.1"/>
    </source>
</evidence>
<feature type="compositionally biased region" description="Basic and acidic residues" evidence="1">
    <location>
        <begin position="133"/>
        <end position="145"/>
    </location>
</feature>